<dbReference type="SUPFAM" id="SSF52743">
    <property type="entry name" value="Subtilisin-like"/>
    <property type="match status" value="1"/>
</dbReference>
<dbReference type="EMBL" id="CP003156">
    <property type="protein sequence ID" value="AEV31476.1"/>
    <property type="molecule type" value="Genomic_DNA"/>
</dbReference>
<evidence type="ECO:0000259" key="8">
    <source>
        <dbReference type="Pfam" id="PF18962"/>
    </source>
</evidence>
<dbReference type="PANTHER" id="PTHR43806:SF11">
    <property type="entry name" value="CEREVISIN-RELATED"/>
    <property type="match status" value="1"/>
</dbReference>
<dbReference type="InterPro" id="IPR000209">
    <property type="entry name" value="Peptidase_S8/S53_dom"/>
</dbReference>
<dbReference type="Pfam" id="PF18962">
    <property type="entry name" value="Por_Secre_tail"/>
    <property type="match status" value="1"/>
</dbReference>
<dbReference type="Gene3D" id="3.30.160.710">
    <property type="match status" value="1"/>
</dbReference>
<evidence type="ECO:0000313" key="9">
    <source>
        <dbReference type="EMBL" id="AEV31476.1"/>
    </source>
</evidence>
<dbReference type="InterPro" id="IPR026444">
    <property type="entry name" value="Secre_tail"/>
</dbReference>
<dbReference type="eggNOG" id="COG1404">
    <property type="taxonomic scope" value="Bacteria"/>
</dbReference>
<evidence type="ECO:0000259" key="7">
    <source>
        <dbReference type="Pfam" id="PF18676"/>
    </source>
</evidence>
<dbReference type="PRINTS" id="PR00723">
    <property type="entry name" value="SUBTILISIN"/>
</dbReference>
<feature type="domain" description="Peptidase S8/S53" evidence="6">
    <location>
        <begin position="648"/>
        <end position="990"/>
    </location>
</feature>
<dbReference type="InterPro" id="IPR036852">
    <property type="entry name" value="Peptidase_S8/S53_dom_sf"/>
</dbReference>
<dbReference type="HOGENOM" id="CLU_235791_0_0_10"/>
<sequence>MQTFTKCASLGSNWSISFGNKTFLGLIIFLIPLFSTSQSSSIMDYAILGGDSNCVAPNDCGVSLGATNVILGGNVGSYTNVSTLWSFTLQGGIYARNETHIFTDAQVSGSIWSANARSSSNSTLTVGHRANLAGNLFINGDIIIQPGFVIGQVTHPAGTQYDGPTPQGGEVLSQPVFAPLPKYPFVNSFPPLGSTSIYSDANITPGSYDSIALSGVNELVFSGIGDYVFSAIKNTGYKNVFTFDFQNAPTGNIRLLIHGDVDLGKLEVNIINGGDASRIYAETHGTGSSSSDRKTAWYQNSGWIGTNKYSEWKGTVWAPFGGITISKNTSQAFVTGALFSPKFVTLNNGVTFQHVPFAFCDSSFVINISTPDSVTCSQRNVVLLANTSATNATYNWHTANGNIASGANTLSPTVNKGGLYTLTVSLASGCSQSVNVNVPESSCIIPYYPPPTAGKSPNPTGSELGTLIDNANYNDTAGNIFRLDNGGVYIEVIAVQGQYQTLLSLLQSPSYGLTNVIDNGPSSLTITGLFPIQNLQKLDSLPLLINYVRPLFPPVVNSGIALSQGDKALRAPFARLGYDVAGEGVKVGVLSNSYNTQPGNKAPTDVLNEDLPGNGNTKNPTPIKVLQDFPYGVQSDEGRAMLQIIHDVAPKAELAFTTGFLSAGNMAKGILDLAADSCDIIVDDITFITEPFLTDGVISQTVNAVADSGVSYFSSAGNFGDKSYASAFNPAPTPNNILGDAHDFGGGDIFQSVTLEPGNYTIVLQWQDSVYSIGQTSTGTNNDLDIYLTDDLGNTLFGFNRNNLNNDPLEVMPFTVTQHTQSNILIVRESGSQNVFFKYIVFQGNMIINEYQSGTSTIVGHPNAEGAMAVGAVLYSNTPEFGNTPSVASFSSRGGTPVNGTARNKPEFCAPNGVNTTVNIGGPNIESDAFPNFFGTSAAAPHAAGVAALLKSAQAKFENHNSTPLEIKNLLSNTAIDMGASGFDNESGSGFIQADQAMLSFANPKPSVSQVSFLDTTQIPGTDTISVNIIGDYFTPSSIVLLRDDTVSSNYINSSEIAANIPPFNGNPPVRVYNNPISSSLLDGGFSDTLLLFSPTKKNVQIVVNNKTKKYSEAVPLLTFEVLVDSIPFDSAGYSLYDLGLDSIDVFTTATSTSNVGIYLIRAEMDSLDLNIPYELGLSELFNYEFVDGSLTINPMPLTITAKDTTVEYGYPLGDFHFEYSFEDSLVAPSELALFSDSIEYNHQSNLTNAVAVVRRSAYGRAVVNADLRGLSYAASRRSVENSRAVAYGRAVVNSAIQYDTTYFVEIAAQSIFDYQTSPNNATLLTAPRQRGSTLSAYGRAVVNARAVAYGRAVVNGYPLVNAQPLVNGIPLINGLDTISDSGEVALVFDENDLDTLGTDSVFRFLPINLITGTDVGVHIIVPAPLFNANYNITYELGNLTITPATLTFKVDSLTRTYGDSISFSHSTSGYQYGDADSNVIKNIPTYKILDSSENSISTTQVDAGTYTIVPDSLMLVQPTNYVVHYVLGKLVVNKANLIVTAEDTSKIYGKPNPAFNLSYNGFEYNDAPGDLTLPIVSCQAVDSSSIGVYPIYLLGGSSGNYDIILIDGILTVNPAEIYVTARDTFAEAGSPAPPFNYDILGDHYSIDSILSAPSLTLGSMYTGAAGVYDINPSGLVIERASNYLIYYTTGQLYVNPKGIGTQKILLSLQCVDQISNHSSGFDYVAHISYSNRNSTPIYIPKGKNNVILSGGLNSDDPTEIFHAGNGSKDIYFDGSGFAWFVFSNQNNSLSYSLVYANNNSQKCIVAKKSSSPIELAEEYATEPSIYPNPVKNHLVINTFNQFAGEEIFIYDLNGKRTNENYILTKTDLGNYKVDFSNVHPGMYMVIVQTKEERFTYKVIKD</sequence>
<evidence type="ECO:0000256" key="1">
    <source>
        <dbReference type="ARBA" id="ARBA00011073"/>
    </source>
</evidence>
<dbReference type="RefSeq" id="WP_014200837.1">
    <property type="nucleotide sequence ID" value="NC_016599.1"/>
</dbReference>
<evidence type="ECO:0000256" key="4">
    <source>
        <dbReference type="ARBA" id="ARBA00022801"/>
    </source>
</evidence>
<evidence type="ECO:0000256" key="2">
    <source>
        <dbReference type="ARBA" id="ARBA00022670"/>
    </source>
</evidence>
<keyword evidence="5" id="KW-0720">Serine protease</keyword>
<dbReference type="Pfam" id="PF18676">
    <property type="entry name" value="MBG_2"/>
    <property type="match status" value="1"/>
</dbReference>
<dbReference type="KEGG" id="oho:Oweho_0458"/>
<dbReference type="PROSITE" id="PS00138">
    <property type="entry name" value="SUBTILASE_SER"/>
    <property type="match status" value="1"/>
</dbReference>
<evidence type="ECO:0000259" key="6">
    <source>
        <dbReference type="Pfam" id="PF00082"/>
    </source>
</evidence>
<dbReference type="GO" id="GO:0006508">
    <property type="term" value="P:proteolysis"/>
    <property type="evidence" value="ECO:0007669"/>
    <property type="project" value="UniProtKB-KW"/>
</dbReference>
<dbReference type="CDD" id="cd05562">
    <property type="entry name" value="Peptidases_S53_like"/>
    <property type="match status" value="1"/>
</dbReference>
<dbReference type="InterPro" id="IPR015500">
    <property type="entry name" value="Peptidase_S8_subtilisin-rel"/>
</dbReference>
<dbReference type="PANTHER" id="PTHR43806">
    <property type="entry name" value="PEPTIDASE S8"/>
    <property type="match status" value="1"/>
</dbReference>
<keyword evidence="4" id="KW-0378">Hydrolase</keyword>
<dbReference type="NCBIfam" id="TIGR04183">
    <property type="entry name" value="Por_Secre_tail"/>
    <property type="match status" value="1"/>
</dbReference>
<protein>
    <submittedName>
        <fullName evidence="9">Subtilase family protease</fullName>
    </submittedName>
</protein>
<reference evidence="9 10" key="1">
    <citation type="journal article" date="2012" name="Stand. Genomic Sci.">
        <title>Genome sequence of the orange-pigmented seawater bacterium Owenweeksia hongkongensis type strain (UST20020801(T)).</title>
        <authorList>
            <person name="Riedel T."/>
            <person name="Held B."/>
            <person name="Nolan M."/>
            <person name="Lucas S."/>
            <person name="Lapidus A."/>
            <person name="Tice H."/>
            <person name="Del Rio T.G."/>
            <person name="Cheng J.F."/>
            <person name="Han C."/>
            <person name="Tapia R."/>
            <person name="Goodwin L.A."/>
            <person name="Pitluck S."/>
            <person name="Liolios K."/>
            <person name="Mavromatis K."/>
            <person name="Pagani I."/>
            <person name="Ivanova N."/>
            <person name="Mikhailova N."/>
            <person name="Pati A."/>
            <person name="Chen A."/>
            <person name="Palaniappan K."/>
            <person name="Rohde M."/>
            <person name="Tindall B.J."/>
            <person name="Detter J.C."/>
            <person name="Goker M."/>
            <person name="Woyke T."/>
            <person name="Bristow J."/>
            <person name="Eisen J.A."/>
            <person name="Markowitz V."/>
            <person name="Hugenholtz P."/>
            <person name="Klenk H.P."/>
            <person name="Kyrpides N.C."/>
        </authorList>
    </citation>
    <scope>NUCLEOTIDE SEQUENCE</scope>
    <source>
        <strain evidence="10">DSM 17368 / JCM 12287 / NRRL B-23963</strain>
    </source>
</reference>
<proteinExistence type="inferred from homology"/>
<keyword evidence="3" id="KW-0732">Signal</keyword>
<evidence type="ECO:0000256" key="3">
    <source>
        <dbReference type="ARBA" id="ARBA00022729"/>
    </source>
</evidence>
<dbReference type="STRING" id="926562.Oweho_0458"/>
<accession>G8QZ93</accession>
<dbReference type="Pfam" id="PF00082">
    <property type="entry name" value="Peptidase_S8"/>
    <property type="match status" value="1"/>
</dbReference>
<feature type="domain" description="MBG" evidence="7">
    <location>
        <begin position="1538"/>
        <end position="1612"/>
    </location>
</feature>
<dbReference type="GO" id="GO:0004252">
    <property type="term" value="F:serine-type endopeptidase activity"/>
    <property type="evidence" value="ECO:0007669"/>
    <property type="project" value="InterPro"/>
</dbReference>
<name>G8QZ93_OWEHD</name>
<dbReference type="Gene3D" id="3.40.50.200">
    <property type="entry name" value="Peptidase S8/S53 domain"/>
    <property type="match status" value="2"/>
</dbReference>
<dbReference type="InterPro" id="IPR041286">
    <property type="entry name" value="MBG_2"/>
</dbReference>
<keyword evidence="2 9" id="KW-0645">Protease</keyword>
<keyword evidence="10" id="KW-1185">Reference proteome</keyword>
<gene>
    <name evidence="9" type="ordered locus">Oweho_0458</name>
</gene>
<evidence type="ECO:0000256" key="5">
    <source>
        <dbReference type="ARBA" id="ARBA00022825"/>
    </source>
</evidence>
<dbReference type="Proteomes" id="UP000005631">
    <property type="component" value="Chromosome"/>
</dbReference>
<dbReference type="InterPro" id="IPR034075">
    <property type="entry name" value="Glr3161-like_dom"/>
</dbReference>
<dbReference type="OrthoDB" id="355609at2"/>
<dbReference type="InterPro" id="IPR023828">
    <property type="entry name" value="Peptidase_S8_Ser-AS"/>
</dbReference>
<comment type="similarity">
    <text evidence="1">Belongs to the peptidase S8 family.</text>
</comment>
<evidence type="ECO:0000313" key="10">
    <source>
        <dbReference type="Proteomes" id="UP000005631"/>
    </source>
</evidence>
<dbReference type="InterPro" id="IPR050131">
    <property type="entry name" value="Peptidase_S8_subtilisin-like"/>
</dbReference>
<organism evidence="9 10">
    <name type="scientific">Owenweeksia hongkongensis (strain DSM 17368 / CIP 108786 / JCM 12287 / NRRL B-23963 / UST20020801)</name>
    <dbReference type="NCBI Taxonomy" id="926562"/>
    <lineage>
        <taxon>Bacteria</taxon>
        <taxon>Pseudomonadati</taxon>
        <taxon>Bacteroidota</taxon>
        <taxon>Flavobacteriia</taxon>
        <taxon>Flavobacteriales</taxon>
        <taxon>Owenweeksiaceae</taxon>
        <taxon>Owenweeksia</taxon>
    </lineage>
</organism>
<dbReference type="PATRIC" id="fig|926562.3.peg.473"/>
<feature type="domain" description="Secretion system C-terminal sorting" evidence="8">
    <location>
        <begin position="1826"/>
        <end position="1900"/>
    </location>
</feature>